<dbReference type="RefSeq" id="XP_003646916.1">
    <property type="nucleotide sequence ID" value="XM_003646868.1"/>
</dbReference>
<dbReference type="GeneID" id="11470762"/>
<dbReference type="OrthoDB" id="10253744at2759"/>
<reference evidence="1 2" key="1">
    <citation type="journal article" date="2011" name="G3 (Bethesda)">
        <title>Genome evolution in the Eremothecium clade of the Saccharomyces complex revealed by comparative genomics.</title>
        <authorList>
            <person name="Wendland J."/>
            <person name="Walther A."/>
        </authorList>
    </citation>
    <scope>NUCLEOTIDE SEQUENCE [LARGE SCALE GENOMIC DNA]</scope>
    <source>
        <strain evidence="2">CBS 270.75 / DBVPG 7215 / KCTC 17166 / NRRL Y-17582</strain>
    </source>
</reference>
<protein>
    <recommendedName>
        <fullName evidence="3">Actin patches distal protein 1</fullName>
    </recommendedName>
</protein>
<dbReference type="FunCoup" id="I6NDF7">
    <property type="interactions" value="49"/>
</dbReference>
<evidence type="ECO:0008006" key="3">
    <source>
        <dbReference type="Google" id="ProtNLM"/>
    </source>
</evidence>
<dbReference type="InterPro" id="IPR009737">
    <property type="entry name" value="Aim32/Apd1-like"/>
</dbReference>
<dbReference type="InParanoid" id="I6NDF7"/>
<dbReference type="STRING" id="931890.I6NDF7"/>
<evidence type="ECO:0000313" key="2">
    <source>
        <dbReference type="Proteomes" id="UP000006790"/>
    </source>
</evidence>
<dbReference type="PANTHER" id="PTHR31902:SF14">
    <property type="entry name" value="ACTIN PATCHES DISTAL PROTEIN 1"/>
    <property type="match status" value="1"/>
</dbReference>
<name>I6NDF7_ERECY</name>
<dbReference type="GO" id="GO:0005829">
    <property type="term" value="C:cytosol"/>
    <property type="evidence" value="ECO:0007669"/>
    <property type="project" value="EnsemblFungi"/>
</dbReference>
<dbReference type="Proteomes" id="UP000006790">
    <property type="component" value="Chromosome 5"/>
</dbReference>
<sequence length="306" mass="34800">MGLTSFFHDSKTQGVERIPESTRNKIVENIEVCDEVCVECPESLDEEVLKDEKVFSKMKVDRETTLFESSKVSGIHFVVPTSQADWQRDACAEKPGSIQYLVEKWIGRHKDVALGPNTTLRCSVSSLPMDILDIAVMKGEKNNILVLPHFIKLIGVTAATVEAILDEIFPLLLKYDLERLLTFENIQACPEDSFVFLCSHTTRDKRCGLTAPILQKHFFMHLQEHGLYRDVSDFRPKGCNVAFINHVGGHKFAANVIIYLKNPHTLIWLGRVSPLHVESIVRNILLPDIPKLPFPENVRCVQRYDF</sequence>
<dbReference type="AlphaFoldDB" id="I6NDF7"/>
<accession>I6NDF7</accession>
<gene>
    <name evidence="1" type="ordered locus">Ecym_5340</name>
</gene>
<evidence type="ECO:0000313" key="1">
    <source>
        <dbReference type="EMBL" id="AET40099.1"/>
    </source>
</evidence>
<proteinExistence type="predicted"/>
<dbReference type="CDD" id="cd03062">
    <property type="entry name" value="TRX_Fd_Sucrase"/>
    <property type="match status" value="1"/>
</dbReference>
<dbReference type="InterPro" id="IPR036249">
    <property type="entry name" value="Thioredoxin-like_sf"/>
</dbReference>
<dbReference type="OMA" id="CTIKYPA"/>
<keyword evidence="2" id="KW-1185">Reference proteome</keyword>
<dbReference type="Gene3D" id="3.40.30.10">
    <property type="entry name" value="Glutaredoxin"/>
    <property type="match status" value="1"/>
</dbReference>
<organism evidence="1 2">
    <name type="scientific">Eremothecium cymbalariae (strain CBS 270.75 / DBVPG 7215 / KCTC 17166 / NRRL Y-17582)</name>
    <name type="common">Yeast</name>
    <dbReference type="NCBI Taxonomy" id="931890"/>
    <lineage>
        <taxon>Eukaryota</taxon>
        <taxon>Fungi</taxon>
        <taxon>Dikarya</taxon>
        <taxon>Ascomycota</taxon>
        <taxon>Saccharomycotina</taxon>
        <taxon>Saccharomycetes</taxon>
        <taxon>Saccharomycetales</taxon>
        <taxon>Saccharomycetaceae</taxon>
        <taxon>Eremothecium</taxon>
    </lineage>
</organism>
<dbReference type="PANTHER" id="PTHR31902">
    <property type="entry name" value="ACTIN PATCHES DISTAL PROTEIN 1"/>
    <property type="match status" value="1"/>
</dbReference>
<dbReference type="KEGG" id="erc:Ecym_5340"/>
<dbReference type="Pfam" id="PF06999">
    <property type="entry name" value="Suc_Fer-like"/>
    <property type="match status" value="1"/>
</dbReference>
<dbReference type="HOGENOM" id="CLU_033921_1_0_1"/>
<dbReference type="eggNOG" id="ENOG502QT0V">
    <property type="taxonomic scope" value="Eukaryota"/>
</dbReference>
<dbReference type="SUPFAM" id="SSF52833">
    <property type="entry name" value="Thioredoxin-like"/>
    <property type="match status" value="1"/>
</dbReference>
<dbReference type="EMBL" id="CP002501">
    <property type="protein sequence ID" value="AET40099.1"/>
    <property type="molecule type" value="Genomic_DNA"/>
</dbReference>